<dbReference type="EMBL" id="JAAEDM010000009">
    <property type="protein sequence ID" value="MBR0670651.1"/>
    <property type="molecule type" value="Genomic_DNA"/>
</dbReference>
<evidence type="ECO:0000256" key="6">
    <source>
        <dbReference type="ARBA" id="ARBA00022989"/>
    </source>
</evidence>
<dbReference type="NCBIfam" id="TIGR00842">
    <property type="entry name" value="bcct"/>
    <property type="match status" value="1"/>
</dbReference>
<evidence type="ECO:0000313" key="9">
    <source>
        <dbReference type="EMBL" id="MBR0670651.1"/>
    </source>
</evidence>
<evidence type="ECO:0000256" key="1">
    <source>
        <dbReference type="ARBA" id="ARBA00004651"/>
    </source>
</evidence>
<dbReference type="Proteomes" id="UP001138751">
    <property type="component" value="Unassembled WGS sequence"/>
</dbReference>
<dbReference type="AlphaFoldDB" id="A0A9X9WU22"/>
<keyword evidence="7 8" id="KW-0472">Membrane</keyword>
<feature type="transmembrane region" description="Helical" evidence="8">
    <location>
        <begin position="361"/>
        <end position="378"/>
    </location>
</feature>
<dbReference type="PANTHER" id="PTHR30047">
    <property type="entry name" value="HIGH-AFFINITY CHOLINE TRANSPORT PROTEIN-RELATED"/>
    <property type="match status" value="1"/>
</dbReference>
<dbReference type="InterPro" id="IPR018093">
    <property type="entry name" value="BCCT_CS"/>
</dbReference>
<evidence type="ECO:0000256" key="2">
    <source>
        <dbReference type="ARBA" id="ARBA00005658"/>
    </source>
</evidence>
<comment type="similarity">
    <text evidence="2">Belongs to the BCCT transporter (TC 2.A.15) family.</text>
</comment>
<dbReference type="GO" id="GO:0005886">
    <property type="term" value="C:plasma membrane"/>
    <property type="evidence" value="ECO:0007669"/>
    <property type="project" value="UniProtKB-SubCell"/>
</dbReference>
<comment type="caution">
    <text evidence="9">The sequence shown here is derived from an EMBL/GenBank/DDBJ whole genome shotgun (WGS) entry which is preliminary data.</text>
</comment>
<keyword evidence="10" id="KW-1185">Reference proteome</keyword>
<dbReference type="PANTHER" id="PTHR30047:SF7">
    <property type="entry name" value="HIGH-AFFINITY CHOLINE TRANSPORT PROTEIN"/>
    <property type="match status" value="1"/>
</dbReference>
<evidence type="ECO:0000256" key="8">
    <source>
        <dbReference type="SAM" id="Phobius"/>
    </source>
</evidence>
<feature type="transmembrane region" description="Helical" evidence="8">
    <location>
        <begin position="52"/>
        <end position="76"/>
    </location>
</feature>
<sequence>MFAPAWFRNDSGGLNRPCRVAVTDALASALPVQALTGTPSRRRERRLAVRRFVINPPVFFGAIIVIGLFLMVGALLPDRAAAVFTTLQAGILAQFGWFYLLAVGIFLAGVLILAFGRTGDLKLGPDESEPDFPFMSWMAMLFAAGMGIGLMYFAVAEPVTHFASPPEAMPRSVAAQRQAMTITFFHWGIHAWAIYGVVGLSLAYFGYRYNLPLTIRSGFYPLLKERIDGPIGHAVDIFAICGTVFGIATSLGFGVLQITAGLNFLLGISAGTATQILLIAVIMGAATISVLTGLDKGVRRLGEFNLLLAIALMLFVLAVGPTRLLMRDFVQNIGLYLDTLLLRTFNIYAYEPKPWIDAWTLFYWAWWISWSPFVGMFIARISRGRTVREFVLAALFIPAGFTFFWMTVFGNTAIHLDLTVANGALSADVAADISVALFEFFAYLPFPAITSALAVVLVAVFFVTSADSGSLVVDAIAAGGRTDTTTLQRVFWCALQGVVAAVLLLTGGLAALQAATIAAALPFALVMLALLWSLSKGMRADLAQQASLRAAGPSRSFPAAELAWRQRLALALKVPTEADIAAFLRASVEPALEVVAAELTRRGRPATVGWNEETGAVLLTSPAEGVRDFVYGVQRSDHKLPAFFAFEATSPELRHEARTFFSDGSHGYDVMGLSKDQIIADVLAQFERYLAIVQSLETTLVARAPEHG</sequence>
<feature type="transmembrane region" description="Helical" evidence="8">
    <location>
        <begin position="276"/>
        <end position="294"/>
    </location>
</feature>
<gene>
    <name evidence="9" type="ORF">GXW76_05670</name>
</gene>
<dbReference type="GO" id="GO:0022857">
    <property type="term" value="F:transmembrane transporter activity"/>
    <property type="evidence" value="ECO:0007669"/>
    <property type="project" value="InterPro"/>
</dbReference>
<dbReference type="PROSITE" id="PS01303">
    <property type="entry name" value="BCCT"/>
    <property type="match status" value="1"/>
</dbReference>
<organism evidence="9 10">
    <name type="scientific">Neoroseomonas soli</name>
    <dbReference type="NCBI Taxonomy" id="1081025"/>
    <lineage>
        <taxon>Bacteria</taxon>
        <taxon>Pseudomonadati</taxon>
        <taxon>Pseudomonadota</taxon>
        <taxon>Alphaproteobacteria</taxon>
        <taxon>Acetobacterales</taxon>
        <taxon>Acetobacteraceae</taxon>
        <taxon>Neoroseomonas</taxon>
    </lineage>
</organism>
<protein>
    <submittedName>
        <fullName evidence="9">BCCT family transporter</fullName>
    </submittedName>
</protein>
<dbReference type="Pfam" id="PF02028">
    <property type="entry name" value="BCCT"/>
    <property type="match status" value="1"/>
</dbReference>
<feature type="transmembrane region" description="Helical" evidence="8">
    <location>
        <begin position="96"/>
        <end position="116"/>
    </location>
</feature>
<evidence type="ECO:0000256" key="5">
    <source>
        <dbReference type="ARBA" id="ARBA00022692"/>
    </source>
</evidence>
<keyword evidence="5 8" id="KW-0812">Transmembrane</keyword>
<feature type="transmembrane region" description="Helical" evidence="8">
    <location>
        <begin position="440"/>
        <end position="463"/>
    </location>
</feature>
<reference evidence="9" key="2">
    <citation type="journal article" date="2021" name="Syst. Appl. Microbiol.">
        <title>Roseomonas hellenica sp. nov., isolated from roots of wild-growing Alkanna tinctoria.</title>
        <authorList>
            <person name="Rat A."/>
            <person name="Naranjo H.D."/>
            <person name="Lebbe L."/>
            <person name="Cnockaert M."/>
            <person name="Krigas N."/>
            <person name="Grigoriadou K."/>
            <person name="Maloupa E."/>
            <person name="Willems A."/>
        </authorList>
    </citation>
    <scope>NUCLEOTIDE SEQUENCE</scope>
    <source>
        <strain evidence="9">LMG 31231</strain>
    </source>
</reference>
<comment type="subcellular location">
    <subcellularLocation>
        <location evidence="1">Cell membrane</location>
        <topology evidence="1">Multi-pass membrane protein</topology>
    </subcellularLocation>
</comment>
<accession>A0A9X9WU22</accession>
<feature type="transmembrane region" description="Helical" evidence="8">
    <location>
        <begin position="137"/>
        <end position="155"/>
    </location>
</feature>
<feature type="transmembrane region" description="Helical" evidence="8">
    <location>
        <begin position="390"/>
        <end position="408"/>
    </location>
</feature>
<name>A0A9X9WU22_9PROT</name>
<feature type="transmembrane region" description="Helical" evidence="8">
    <location>
        <begin position="517"/>
        <end position="534"/>
    </location>
</feature>
<feature type="transmembrane region" description="Helical" evidence="8">
    <location>
        <begin position="306"/>
        <end position="326"/>
    </location>
</feature>
<proteinExistence type="inferred from homology"/>
<evidence type="ECO:0000256" key="4">
    <source>
        <dbReference type="ARBA" id="ARBA00022475"/>
    </source>
</evidence>
<evidence type="ECO:0000256" key="3">
    <source>
        <dbReference type="ARBA" id="ARBA00022448"/>
    </source>
</evidence>
<evidence type="ECO:0000313" key="10">
    <source>
        <dbReference type="Proteomes" id="UP001138751"/>
    </source>
</evidence>
<evidence type="ECO:0000256" key="7">
    <source>
        <dbReference type="ARBA" id="ARBA00023136"/>
    </source>
</evidence>
<keyword evidence="6 8" id="KW-1133">Transmembrane helix</keyword>
<keyword evidence="4" id="KW-1003">Cell membrane</keyword>
<reference evidence="9" key="1">
    <citation type="submission" date="2020-01" db="EMBL/GenBank/DDBJ databases">
        <authorList>
            <person name="Rat A."/>
        </authorList>
    </citation>
    <scope>NUCLEOTIDE SEQUENCE</scope>
    <source>
        <strain evidence="9">LMG 31231</strain>
    </source>
</reference>
<feature type="transmembrane region" description="Helical" evidence="8">
    <location>
        <begin position="189"/>
        <end position="207"/>
    </location>
</feature>
<dbReference type="InterPro" id="IPR000060">
    <property type="entry name" value="BCCT_transptr"/>
</dbReference>
<feature type="transmembrane region" description="Helical" evidence="8">
    <location>
        <begin position="490"/>
        <end position="511"/>
    </location>
</feature>
<keyword evidence="3" id="KW-0813">Transport</keyword>
<feature type="transmembrane region" description="Helical" evidence="8">
    <location>
        <begin position="234"/>
        <end position="256"/>
    </location>
</feature>